<reference evidence="2" key="1">
    <citation type="journal article" date="2023" name="Hortic. Res.">
        <title>A chromosome-level phased genome enabling allele-level studies in sweet orange: a case study on citrus Huanglongbing tolerance.</title>
        <authorList>
            <person name="Wu B."/>
            <person name="Yu Q."/>
            <person name="Deng Z."/>
            <person name="Duan Y."/>
            <person name="Luo F."/>
            <person name="Gmitter F. Jr."/>
        </authorList>
    </citation>
    <scope>NUCLEOTIDE SEQUENCE [LARGE SCALE GENOMIC DNA]</scope>
    <source>
        <strain evidence="2">cv. Valencia</strain>
    </source>
</reference>
<dbReference type="Proteomes" id="UP000829398">
    <property type="component" value="Chromosome 5"/>
</dbReference>
<accession>A0ACB8KK25</accession>
<sequence length="451" mass="49308">MVGKKDVESGNSNSSEPNVDRKNEYGNVREPLIDRKNEAKEQQNPSNNDGLCMVFFSTFVAVCGSFEFGSSQFGIMADLKESYAEYSLFGSILTIGAIIGAITSGRIADWVARKGAMRIASVICIVGWLTISVSSVPVYIAEITPKNLRAALATVNQLFIVTGALFAYVIGALMSWRILALTGIVPCLVMLVGLFFIPESPRWLAMIGKNQEFEVALSMVRGPNVDVSRELNEILESLALINQLPRVNILDLFNRRNIHFVNVGVGLMVFQQAVGINVYPNLGSILYASLQVVLIAFGATLMDKAGRRPLLMISIVGLLLGNLLTGMSFLLKDHHLAPHAVPILAVVYIAFYSIGMGPIPWVIMFEIFPLNIKGPGGSLVTLVNWIGSWAISYSFILLMTWSSCGKSSFLGFFQVFFFLYAGLSAISMLFSIKFVPETKGRTLEEVQASVS</sequence>
<name>A0ACB8KK25_CITSI</name>
<evidence type="ECO:0000313" key="2">
    <source>
        <dbReference type="Proteomes" id="UP000829398"/>
    </source>
</evidence>
<dbReference type="EMBL" id="CM039174">
    <property type="protein sequence ID" value="KAH9754814.1"/>
    <property type="molecule type" value="Genomic_DNA"/>
</dbReference>
<organism evidence="1 2">
    <name type="scientific">Citrus sinensis</name>
    <name type="common">Sweet orange</name>
    <name type="synonym">Citrus aurantium var. sinensis</name>
    <dbReference type="NCBI Taxonomy" id="2711"/>
    <lineage>
        <taxon>Eukaryota</taxon>
        <taxon>Viridiplantae</taxon>
        <taxon>Streptophyta</taxon>
        <taxon>Embryophyta</taxon>
        <taxon>Tracheophyta</taxon>
        <taxon>Spermatophyta</taxon>
        <taxon>Magnoliopsida</taxon>
        <taxon>eudicotyledons</taxon>
        <taxon>Gunneridae</taxon>
        <taxon>Pentapetalae</taxon>
        <taxon>rosids</taxon>
        <taxon>malvids</taxon>
        <taxon>Sapindales</taxon>
        <taxon>Rutaceae</taxon>
        <taxon>Aurantioideae</taxon>
        <taxon>Citrus</taxon>
    </lineage>
</organism>
<protein>
    <submittedName>
        <fullName evidence="1">Sugar transporter ERD6-like 8</fullName>
    </submittedName>
</protein>
<evidence type="ECO:0000313" key="1">
    <source>
        <dbReference type="EMBL" id="KAH9754814.1"/>
    </source>
</evidence>
<keyword evidence="2" id="KW-1185">Reference proteome</keyword>
<comment type="caution">
    <text evidence="1">The sequence shown here is derived from an EMBL/GenBank/DDBJ whole genome shotgun (WGS) entry which is preliminary data.</text>
</comment>
<proteinExistence type="predicted"/>
<gene>
    <name evidence="1" type="ORF">KPL71_015561</name>
</gene>